<dbReference type="EMBL" id="VICG01000008">
    <property type="protein sequence ID" value="KAA8569591.1"/>
    <property type="molecule type" value="Genomic_DNA"/>
</dbReference>
<keyword evidence="3" id="KW-1185">Reference proteome</keyword>
<reference evidence="2 3" key="1">
    <citation type="submission" date="2019-06" db="EMBL/GenBank/DDBJ databases">
        <title>Genome Sequence of the Brown Rot Fungal Pathogen Monilinia fructicola.</title>
        <authorList>
            <person name="De Miccolis Angelini R.M."/>
            <person name="Landi L."/>
            <person name="Abate D."/>
            <person name="Pollastro S."/>
            <person name="Romanazzi G."/>
            <person name="Faretra F."/>
        </authorList>
    </citation>
    <scope>NUCLEOTIDE SEQUENCE [LARGE SCALE GENOMIC DNA]</scope>
    <source>
        <strain evidence="2 3">Mfrc123</strain>
    </source>
</reference>
<dbReference type="Proteomes" id="UP000322873">
    <property type="component" value="Unassembled WGS sequence"/>
</dbReference>
<sequence length="234" mass="25616">MATSASLDTLTPAVSRCQIHVFKYKCQHDGQENRSQCAMNGRGSNQHCIPQILWSDTVMSEVCASCVALSTADACPAGGVRVRGNGNGNGATSSSENTHGDGGLQRAASPERDTRTSRATRSSRHFARRRLRTRRDQVVSQRPAFGKRIKVPIFRDANLSHFIVKRPTSKRGVLRQVIVQMTRSKMPAAARYAMGMKKARMNLEARLRAKVDIDGGGENEVSELSARLSSLTCE</sequence>
<evidence type="ECO:0000313" key="2">
    <source>
        <dbReference type="EMBL" id="KAA8569591.1"/>
    </source>
</evidence>
<accession>A0A5M9JJZ1</accession>
<proteinExistence type="predicted"/>
<gene>
    <name evidence="2" type="ORF">EYC84_001204</name>
</gene>
<dbReference type="OrthoDB" id="3517075at2759"/>
<feature type="region of interest" description="Disordered" evidence="1">
    <location>
        <begin position="86"/>
        <end position="126"/>
    </location>
</feature>
<protein>
    <submittedName>
        <fullName evidence="2">Uncharacterized protein</fullName>
    </submittedName>
</protein>
<dbReference type="AlphaFoldDB" id="A0A5M9JJZ1"/>
<dbReference type="VEuPathDB" id="FungiDB:MFRU_004g03340"/>
<organism evidence="2 3">
    <name type="scientific">Monilinia fructicola</name>
    <name type="common">Brown rot fungus</name>
    <name type="synonym">Ciboria fructicola</name>
    <dbReference type="NCBI Taxonomy" id="38448"/>
    <lineage>
        <taxon>Eukaryota</taxon>
        <taxon>Fungi</taxon>
        <taxon>Dikarya</taxon>
        <taxon>Ascomycota</taxon>
        <taxon>Pezizomycotina</taxon>
        <taxon>Leotiomycetes</taxon>
        <taxon>Helotiales</taxon>
        <taxon>Sclerotiniaceae</taxon>
        <taxon>Monilinia</taxon>
    </lineage>
</organism>
<evidence type="ECO:0000256" key="1">
    <source>
        <dbReference type="SAM" id="MobiDB-lite"/>
    </source>
</evidence>
<comment type="caution">
    <text evidence="2">The sequence shown here is derived from an EMBL/GenBank/DDBJ whole genome shotgun (WGS) entry which is preliminary data.</text>
</comment>
<evidence type="ECO:0000313" key="3">
    <source>
        <dbReference type="Proteomes" id="UP000322873"/>
    </source>
</evidence>
<name>A0A5M9JJZ1_MONFR</name>